<feature type="non-terminal residue" evidence="1">
    <location>
        <position position="1"/>
    </location>
</feature>
<reference evidence="2" key="2">
    <citation type="submission" date="2015-01" db="EMBL/GenBank/DDBJ databases">
        <title>Evolutionary Origins and Diversification of the Mycorrhizal Mutualists.</title>
        <authorList>
            <consortium name="DOE Joint Genome Institute"/>
            <consortium name="Mycorrhizal Genomics Consortium"/>
            <person name="Kohler A."/>
            <person name="Kuo A."/>
            <person name="Nagy L.G."/>
            <person name="Floudas D."/>
            <person name="Copeland A."/>
            <person name="Barry K.W."/>
            <person name="Cichocki N."/>
            <person name="Veneault-Fourrey C."/>
            <person name="LaButti K."/>
            <person name="Lindquist E.A."/>
            <person name="Lipzen A."/>
            <person name="Lundell T."/>
            <person name="Morin E."/>
            <person name="Murat C."/>
            <person name="Riley R."/>
            <person name="Ohm R."/>
            <person name="Sun H."/>
            <person name="Tunlid A."/>
            <person name="Henrissat B."/>
            <person name="Grigoriev I.V."/>
            <person name="Hibbett D.S."/>
            <person name="Martin F."/>
        </authorList>
    </citation>
    <scope>NUCLEOTIDE SEQUENCE [LARGE SCALE GENOMIC DNA]</scope>
    <source>
        <strain evidence="2">F 1598</strain>
    </source>
</reference>
<evidence type="ECO:0000313" key="1">
    <source>
        <dbReference type="EMBL" id="KIM87096.1"/>
    </source>
</evidence>
<dbReference type="InParanoid" id="A0A0C3G907"/>
<dbReference type="EMBL" id="KN832980">
    <property type="protein sequence ID" value="KIM87096.1"/>
    <property type="molecule type" value="Genomic_DNA"/>
</dbReference>
<reference evidence="1 2" key="1">
    <citation type="submission" date="2014-04" db="EMBL/GenBank/DDBJ databases">
        <authorList>
            <consortium name="DOE Joint Genome Institute"/>
            <person name="Kuo A."/>
            <person name="Tarkka M."/>
            <person name="Buscot F."/>
            <person name="Kohler A."/>
            <person name="Nagy L.G."/>
            <person name="Floudas D."/>
            <person name="Copeland A."/>
            <person name="Barry K.W."/>
            <person name="Cichocki N."/>
            <person name="Veneault-Fourrey C."/>
            <person name="LaButti K."/>
            <person name="Lindquist E.A."/>
            <person name="Lipzen A."/>
            <person name="Lundell T."/>
            <person name="Morin E."/>
            <person name="Murat C."/>
            <person name="Sun H."/>
            <person name="Tunlid A."/>
            <person name="Henrissat B."/>
            <person name="Grigoriev I.V."/>
            <person name="Hibbett D.S."/>
            <person name="Martin F."/>
            <person name="Nordberg H.P."/>
            <person name="Cantor M.N."/>
            <person name="Hua S.X."/>
        </authorList>
    </citation>
    <scope>NUCLEOTIDE SEQUENCE [LARGE SCALE GENOMIC DNA]</scope>
    <source>
        <strain evidence="1 2">F 1598</strain>
    </source>
</reference>
<dbReference type="AlphaFoldDB" id="A0A0C3G907"/>
<dbReference type="HOGENOM" id="CLU_2961627_0_0_1"/>
<gene>
    <name evidence="1" type="ORF">PILCRDRAFT_815552</name>
</gene>
<keyword evidence="2" id="KW-1185">Reference proteome</keyword>
<dbReference type="Proteomes" id="UP000054166">
    <property type="component" value="Unassembled WGS sequence"/>
</dbReference>
<organism evidence="1 2">
    <name type="scientific">Piloderma croceum (strain F 1598)</name>
    <dbReference type="NCBI Taxonomy" id="765440"/>
    <lineage>
        <taxon>Eukaryota</taxon>
        <taxon>Fungi</taxon>
        <taxon>Dikarya</taxon>
        <taxon>Basidiomycota</taxon>
        <taxon>Agaricomycotina</taxon>
        <taxon>Agaricomycetes</taxon>
        <taxon>Agaricomycetidae</taxon>
        <taxon>Atheliales</taxon>
        <taxon>Atheliaceae</taxon>
        <taxon>Piloderma</taxon>
    </lineage>
</organism>
<proteinExistence type="predicted"/>
<name>A0A0C3G907_PILCF</name>
<evidence type="ECO:0000313" key="2">
    <source>
        <dbReference type="Proteomes" id="UP000054166"/>
    </source>
</evidence>
<accession>A0A0C3G907</accession>
<sequence>MIFVALPSTIFYLARTTAVHPAGPPNLVFHGSWIRSHRSLIHPSRRRRSRSQLDAGAIY</sequence>
<protein>
    <submittedName>
        <fullName evidence="1">Uncharacterized protein</fullName>
    </submittedName>
</protein>